<dbReference type="Proteomes" id="UP000244450">
    <property type="component" value="Unassembled WGS sequence"/>
</dbReference>
<keyword evidence="4" id="KW-1185">Reference proteome</keyword>
<comment type="caution">
    <text evidence="3">The sequence shown here is derived from an EMBL/GenBank/DDBJ whole genome shotgun (WGS) entry which is preliminary data.</text>
</comment>
<name>A0A2T7BMU9_9BACT</name>
<feature type="chain" id="PRO_5015395483" description="Phytase-like domain-containing protein" evidence="1">
    <location>
        <begin position="21"/>
        <end position="374"/>
    </location>
</feature>
<dbReference type="PANTHER" id="PTHR37957:SF1">
    <property type="entry name" value="PHYTASE-LIKE DOMAIN-CONTAINING PROTEIN"/>
    <property type="match status" value="1"/>
</dbReference>
<proteinExistence type="predicted"/>
<dbReference type="Pfam" id="PF13449">
    <property type="entry name" value="Phytase-like"/>
    <property type="match status" value="1"/>
</dbReference>
<gene>
    <name evidence="3" type="ORF">DCC81_05930</name>
</gene>
<evidence type="ECO:0000313" key="3">
    <source>
        <dbReference type="EMBL" id="PUZ29007.1"/>
    </source>
</evidence>
<evidence type="ECO:0000256" key="1">
    <source>
        <dbReference type="SAM" id="SignalP"/>
    </source>
</evidence>
<dbReference type="OrthoDB" id="9798539at2"/>
<feature type="signal peptide" evidence="1">
    <location>
        <begin position="1"/>
        <end position="20"/>
    </location>
</feature>
<evidence type="ECO:0000313" key="4">
    <source>
        <dbReference type="Proteomes" id="UP000244450"/>
    </source>
</evidence>
<protein>
    <recommendedName>
        <fullName evidence="2">Phytase-like domain-containing protein</fullName>
    </recommendedName>
</protein>
<dbReference type="InterPro" id="IPR027372">
    <property type="entry name" value="Phytase-like_dom"/>
</dbReference>
<feature type="domain" description="Phytase-like" evidence="2">
    <location>
        <begin position="44"/>
        <end position="359"/>
    </location>
</feature>
<dbReference type="AlphaFoldDB" id="A0A2T7BMU9"/>
<sequence>MKMRCIPLFLSCCISLAASAQQKISGLRFLSEYSLPRAWKFEGTPVGGLSGIDYDSARQQYYLISDDRSARSAARFYTANILLSAKGIDTVIFTRVTTLKQAGGSTYPSFAKDASKTPDPEAIRYNPLQQQLVWTSEGERIVGGAYAVLTNPGIFIMDSTGRLQDTFALPHNLYMQSIEKGPRQNAVLEGLSFTPGYKLLFTNVEEPLYEDGPRAGLTDNKAFIRLYKFDAVTHAHTGEYAYKLQPVARPAKDPNGIQMNGVSDILAIDSNHLLVLERSFSEGRLAFTVRIFLADISKAENIIDNPSLKDKPTAHPAAKRLLLDMDKLPVYIDNIEGMTFGPKLRNGHTTLICVADNNFNFLEKPQLLLFEVLP</sequence>
<dbReference type="RefSeq" id="WP_108685646.1">
    <property type="nucleotide sequence ID" value="NZ_QCYK01000001.1"/>
</dbReference>
<accession>A0A2T7BMU9</accession>
<reference evidence="3 4" key="1">
    <citation type="submission" date="2018-04" db="EMBL/GenBank/DDBJ databases">
        <title>Chitinophaga fuyangensis sp. nov., isolated from soil in a chemical factory.</title>
        <authorList>
            <person name="Chen K."/>
        </authorList>
    </citation>
    <scope>NUCLEOTIDE SEQUENCE [LARGE SCALE GENOMIC DNA]</scope>
    <source>
        <strain evidence="3 4">LY-1</strain>
    </source>
</reference>
<organism evidence="3 4">
    <name type="scientific">Chitinophaga parva</name>
    <dbReference type="NCBI Taxonomy" id="2169414"/>
    <lineage>
        <taxon>Bacteria</taxon>
        <taxon>Pseudomonadati</taxon>
        <taxon>Bacteroidota</taxon>
        <taxon>Chitinophagia</taxon>
        <taxon>Chitinophagales</taxon>
        <taxon>Chitinophagaceae</taxon>
        <taxon>Chitinophaga</taxon>
    </lineage>
</organism>
<dbReference type="PANTHER" id="PTHR37957">
    <property type="entry name" value="BLR7070 PROTEIN"/>
    <property type="match status" value="1"/>
</dbReference>
<evidence type="ECO:0000259" key="2">
    <source>
        <dbReference type="Pfam" id="PF13449"/>
    </source>
</evidence>
<keyword evidence="1" id="KW-0732">Signal</keyword>
<dbReference type="EMBL" id="QCYK01000001">
    <property type="protein sequence ID" value="PUZ29007.1"/>
    <property type="molecule type" value="Genomic_DNA"/>
</dbReference>